<keyword evidence="1" id="KW-0732">Signal</keyword>
<keyword evidence="3" id="KW-1185">Reference proteome</keyword>
<dbReference type="Proteomes" id="UP001595593">
    <property type="component" value="Unassembled WGS sequence"/>
</dbReference>
<comment type="caution">
    <text evidence="2">The sequence shown here is derived from an EMBL/GenBank/DDBJ whole genome shotgun (WGS) entry which is preliminary data.</text>
</comment>
<accession>A0ABV7FVY1</accession>
<sequence>MKAIPLVILGWHLVMLPASAKAQLRCQVPVQPACAAQFGGFFDERDLGRCRREVETYRDAVRSYLACLQDESARAMDDLDEAIGGFNRRVRVG</sequence>
<dbReference type="EMBL" id="JBHRTN010000007">
    <property type="protein sequence ID" value="MFC3124533.1"/>
    <property type="molecule type" value="Genomic_DNA"/>
</dbReference>
<feature type="signal peptide" evidence="1">
    <location>
        <begin position="1"/>
        <end position="20"/>
    </location>
</feature>
<protein>
    <submittedName>
        <fullName evidence="2">Uncharacterized protein</fullName>
    </submittedName>
</protein>
<name>A0ABV7FVY1_9PROT</name>
<proteinExistence type="predicted"/>
<dbReference type="RefSeq" id="WP_379594956.1">
    <property type="nucleotide sequence ID" value="NZ_JBHRTN010000007.1"/>
</dbReference>
<evidence type="ECO:0000256" key="1">
    <source>
        <dbReference type="SAM" id="SignalP"/>
    </source>
</evidence>
<evidence type="ECO:0000313" key="2">
    <source>
        <dbReference type="EMBL" id="MFC3124533.1"/>
    </source>
</evidence>
<feature type="chain" id="PRO_5045495021" evidence="1">
    <location>
        <begin position="21"/>
        <end position="93"/>
    </location>
</feature>
<organism evidence="2 3">
    <name type="scientific">Teichococcus globiformis</name>
    <dbReference type="NCBI Taxonomy" id="2307229"/>
    <lineage>
        <taxon>Bacteria</taxon>
        <taxon>Pseudomonadati</taxon>
        <taxon>Pseudomonadota</taxon>
        <taxon>Alphaproteobacteria</taxon>
        <taxon>Acetobacterales</taxon>
        <taxon>Roseomonadaceae</taxon>
        <taxon>Roseomonas</taxon>
    </lineage>
</organism>
<gene>
    <name evidence="2" type="ORF">ACFOD4_05610</name>
</gene>
<reference evidence="3" key="1">
    <citation type="journal article" date="2019" name="Int. J. Syst. Evol. Microbiol.">
        <title>The Global Catalogue of Microorganisms (GCM) 10K type strain sequencing project: providing services to taxonomists for standard genome sequencing and annotation.</title>
        <authorList>
            <consortium name="The Broad Institute Genomics Platform"/>
            <consortium name="The Broad Institute Genome Sequencing Center for Infectious Disease"/>
            <person name="Wu L."/>
            <person name="Ma J."/>
        </authorList>
    </citation>
    <scope>NUCLEOTIDE SEQUENCE [LARGE SCALE GENOMIC DNA]</scope>
    <source>
        <strain evidence="3">KCTC 52094</strain>
    </source>
</reference>
<evidence type="ECO:0000313" key="3">
    <source>
        <dbReference type="Proteomes" id="UP001595593"/>
    </source>
</evidence>